<keyword evidence="8" id="KW-0677">Repeat</keyword>
<feature type="domain" description="Carrier" evidence="10">
    <location>
        <begin position="5574"/>
        <end position="5649"/>
    </location>
</feature>
<dbReference type="InterPro" id="IPR013217">
    <property type="entry name" value="Methyltransf_12"/>
</dbReference>
<dbReference type="FunFam" id="3.40.50.980:FF:000001">
    <property type="entry name" value="Non-ribosomal peptide synthetase"/>
    <property type="match status" value="2"/>
</dbReference>
<dbReference type="CDD" id="cd08953">
    <property type="entry name" value="KR_2_SDR_x"/>
    <property type="match status" value="1"/>
</dbReference>
<proteinExistence type="inferred from homology"/>
<dbReference type="InterPro" id="IPR042099">
    <property type="entry name" value="ANL_N_sf"/>
</dbReference>
<dbReference type="InterPro" id="IPR006162">
    <property type="entry name" value="Ppantetheine_attach_site"/>
</dbReference>
<name>A0A853IGM9_9GAMM</name>
<comment type="pathway">
    <text evidence="2">Antibiotic biosynthesis.</text>
</comment>
<dbReference type="Pfam" id="PF00501">
    <property type="entry name" value="AMP-binding"/>
    <property type="match status" value="4"/>
</dbReference>
<dbReference type="CDD" id="cd02440">
    <property type="entry name" value="AdoMet_MTases"/>
    <property type="match status" value="1"/>
</dbReference>
<comment type="cofactor">
    <cofactor evidence="1">
        <name>pantetheine 4'-phosphate</name>
        <dbReference type="ChEBI" id="CHEBI:47942"/>
    </cofactor>
</comment>
<dbReference type="Gene3D" id="1.10.1200.10">
    <property type="entry name" value="ACP-like"/>
    <property type="match status" value="8"/>
</dbReference>
<evidence type="ECO:0000256" key="2">
    <source>
        <dbReference type="ARBA" id="ARBA00004792"/>
    </source>
</evidence>
<dbReference type="GO" id="GO:0043041">
    <property type="term" value="P:amino acid activation for nonribosomal peptide biosynthetic process"/>
    <property type="evidence" value="ECO:0007669"/>
    <property type="project" value="TreeGrafter"/>
</dbReference>
<feature type="domain" description="Carrier" evidence="10">
    <location>
        <begin position="584"/>
        <end position="662"/>
    </location>
</feature>
<feature type="region of interest" description="C-terminal hotdog fold" evidence="9">
    <location>
        <begin position="1418"/>
        <end position="1570"/>
    </location>
</feature>
<dbReference type="InterPro" id="IPR057326">
    <property type="entry name" value="KR_dom"/>
</dbReference>
<dbReference type="Pfam" id="PF00668">
    <property type="entry name" value="Condensation"/>
    <property type="match status" value="4"/>
</dbReference>
<dbReference type="Proteomes" id="UP000569732">
    <property type="component" value="Unassembled WGS sequence"/>
</dbReference>
<dbReference type="InterPro" id="IPR018201">
    <property type="entry name" value="Ketoacyl_synth_AS"/>
</dbReference>
<dbReference type="Pfam" id="PF21089">
    <property type="entry name" value="PKS_DH_N"/>
    <property type="match status" value="1"/>
</dbReference>
<feature type="domain" description="Carrier" evidence="10">
    <location>
        <begin position="3433"/>
        <end position="3508"/>
    </location>
</feature>
<dbReference type="PANTHER" id="PTHR45527:SF1">
    <property type="entry name" value="FATTY ACID SYNTHASE"/>
    <property type="match status" value="1"/>
</dbReference>
<comment type="caution">
    <text evidence="13">The sequence shown here is derived from an EMBL/GenBank/DDBJ whole genome shotgun (WGS) entry which is preliminary data.</text>
</comment>
<dbReference type="GO" id="GO:0031177">
    <property type="term" value="F:phosphopantetheine binding"/>
    <property type="evidence" value="ECO:0007669"/>
    <property type="project" value="InterPro"/>
</dbReference>
<evidence type="ECO:0000256" key="4">
    <source>
        <dbReference type="ARBA" id="ARBA00006484"/>
    </source>
</evidence>
<dbReference type="Pfam" id="PF22336">
    <property type="entry name" value="RhiE-like_linker"/>
    <property type="match status" value="1"/>
</dbReference>
<dbReference type="SUPFAM" id="SSF53901">
    <property type="entry name" value="Thiolase-like"/>
    <property type="match status" value="2"/>
</dbReference>
<feature type="domain" description="Carrier" evidence="10">
    <location>
        <begin position="6638"/>
        <end position="6713"/>
    </location>
</feature>
<dbReference type="Gene3D" id="3.30.300.30">
    <property type="match status" value="4"/>
</dbReference>
<dbReference type="InterPro" id="IPR020841">
    <property type="entry name" value="PKS_Beta-ketoAc_synthase_dom"/>
</dbReference>
<dbReference type="Gene3D" id="3.40.50.980">
    <property type="match status" value="4"/>
</dbReference>
<dbReference type="Pfam" id="PF23024">
    <property type="entry name" value="AMP-dom_DIP2-like"/>
    <property type="match status" value="1"/>
</dbReference>
<dbReference type="PROSITE" id="PS52019">
    <property type="entry name" value="PKS_MFAS_DH"/>
    <property type="match status" value="1"/>
</dbReference>
<dbReference type="Gene3D" id="3.40.50.150">
    <property type="entry name" value="Vaccinia Virus protein VP39"/>
    <property type="match status" value="1"/>
</dbReference>
<keyword evidence="5" id="KW-0596">Phosphopantetheine</keyword>
<dbReference type="CDD" id="cd00833">
    <property type="entry name" value="PKS"/>
    <property type="match status" value="2"/>
</dbReference>
<dbReference type="CDD" id="cd19531">
    <property type="entry name" value="LCL_NRPS-like"/>
    <property type="match status" value="4"/>
</dbReference>
<dbReference type="SUPFAM" id="SSF47336">
    <property type="entry name" value="ACP-like"/>
    <property type="match status" value="8"/>
</dbReference>
<dbReference type="InterPro" id="IPR000873">
    <property type="entry name" value="AMP-dep_synth/lig_dom"/>
</dbReference>
<dbReference type="SUPFAM" id="SSF53335">
    <property type="entry name" value="S-adenosyl-L-methionine-dependent methyltransferases"/>
    <property type="match status" value="1"/>
</dbReference>
<dbReference type="InterPro" id="IPR025110">
    <property type="entry name" value="AMP-bd_C"/>
</dbReference>
<dbReference type="Pfam" id="PF16197">
    <property type="entry name" value="KAsynt_C_assoc"/>
    <property type="match status" value="1"/>
</dbReference>
<dbReference type="InterPro" id="IPR016039">
    <property type="entry name" value="Thiolase-like"/>
</dbReference>
<evidence type="ECO:0000256" key="6">
    <source>
        <dbReference type="ARBA" id="ARBA00022553"/>
    </source>
</evidence>
<sequence>MSKKNEASVSSLQKLFDEMSSGTELLNSEFKFPPCSGKASSSVSGPELIDMVNRVSEILIQQTESQSYVLIALPNCREFVSTLLACFQADLIAVPLCYTSDEPLLHEVARVTPVYRVLKKHGDVVVVTDEFTLENSDLQSEEELKIVKADAMNLASSNPDGLFARKANDDDVAIALFTSGSSSAPKGIHLTHKNLCCQLKEGAKQWACTQDSKVVSWLSLSHNFGLHFGFLAPFFSGASSTFLHPAQFTQNPLLWFETIQAEGATHIAAPDFAFKLCVESILVDKLSSQMLSTLSCVVSGGETVREKTAESFFNTFSVVGARAETFMAHYGLSETGPIVTQRGGGASVCKVDINALNEGRLEFNNAAAHVAIAECGAISNAVQVRIVDPESRCLCLDDQIGEIWVKSDAITEGYFTDTDESKKAFDAAIQDTGERGFFRTGDLGFVKNNQLYVSGREKETIIVRGKNHYPSALEDSIYSAVSEVTKAVVFGLDDGNVETIIALLEVDLDVSSGDYLHLSGNICQSIVEDHGVAIGDIAFFRKGELKAGIVGKVKRRSFKEAYVHKQLKPLWALALNKKVENSSLSGSSLSQVIKTLQKSVFSPVLGRVLEADTLFTIEGLDSLQCVRLAARIEQAFDVEFPAVLLFKYQTIREVANFLTGEEDVSEKANIANKKGEEDFSSPIAIVSMHCDFPKVGEGVEALWDFILDGGDAIDLIEVKRPELWKAMCNFGGTPKKGLPKWAGLLDDVSSFDAEFFGISRREAECLDPQQRKVLEFIWKLSELAGYDPLSLGGKRIGLFVGAHNTDYADLLAEKPTLMSEYGAYIDSGSHQTMIPNRASRWYNLSGPSEIINTACSSSLVALHRAIQSIQRGDADSAIVIGVNLILSPKVLLSSASAGMLSPDGRCKTLDASANGFVRSEGIAGIMLKPLDKALNDGDNVLGVIKGASVNHDGRTNSLRAPNVNAQKELLMSAYQDAGVDPSSISYVELHGTGTSLGDPIEIQALKEAFTSLNTNLELGSCGIGSVKSNIGHTESAAGMAGLIKILLSLRHNRLPGGLHFQQINPLIELDKSPFYVVDKDRQWRRHNDEQPRCAGLSSFGFGGSNAHIIVEEYVDEGKELPAEDAGKSALILLSAANEESLNAYVEKFHYWLLDDKTPALADIAYTLGVARHPMKQRLGLYVESVTELQEKLSTFLAGKSVDGCFYGSTDNHDNYVIAAEDANSLDDLQLLRSWVDGADIDWKEIYKGEKGCRISLPTYVFAKKHYWVPDTEPVVEVVSPQYIHPLLHANTSSLGQQRFSAKFNGDELFLDHHRVDGKKVLPGAAHMEMARKAVIESMGSDDANCQINLKNITFLRPAIIVDGKLEIHIELALIDENLIHFEIFGDRNKGEVYSKGDAEITTNEVLLSNTLSMLKINNWSESISGQRFYAQLEGTGLDYGESFRTVKEVRSGTTAVQGECVLGELYLDNKVTDVAEYILHPAILDGALQLTMVLLGNQALQFTPMPFIAKEVHILRPISTRASVYVRSSESSGVDETLDKFDIDIFDESGLLCVAIKQFVIRTLKSDKNTTNNSPTEVLRSDTIRDVVLKQEWYSCDLEAHAKSELGKSEESSARGIDKAESDTSVVAIGAIQNCQQLETLYPNIQQLELSISDSIETVVQKLEGIDNKIERIIWSPLLHAGDITNAEMLDAQESGVVLGFRLVKALLAMGYASHSLDMIVLTRQTMMVDGDEAVCPAHASIHGLMGALAKECSHWNVRVIDLQENPESDPLWSSIFALPNCNGEVIAYRNAQWFMSRLVETKTQIPHDNKSALCQQGVYLIVGGAGGIGEVFSEYLINECNAQVIWIGRREEDEIIQAKRNRLAKLGSKPYYLSADACDPEQMARAYKRIKDKFGDINGVVVSTIVLQDRSLARMDEDTFRASLRAKVDVSVQVAKTFVDQSLDFVLFFSSMQSVVKAAGQSNYAAGCLFSDAYAKAWSLLGANVKTINWGYWGHTGVVATEQYQKRMQALGQESIETNEAMSVLESLLTASEEQQLFYMKINDRFDNTNGILPNSLFKHTMNNNDIGAVVLDKVDLSDRSIAEHTLAQSQRNTHEMDALLVEVLASTLNDIGLFDCDIAVEQWKRQQSFPNLYDRWLQHSLQVLADAGYYDMQNGTLKKAVSPITDVWQEWERYLKESRDNEQLRDKVNLLDCTLKSLTAILAGKEKATQIMFPSGSLHLVEGIYRNDVTDYFNDVLGDVLVAYIKQRIQQNSRVKIRILEIGAGTGGTSERLFKHLEPYAEHIEEYCYSDISRVFLQHADETFAPKVGYLKTSQFNIEKSCEQQGMQCGVYDIALATNVLHATTNMHRTITNAHELLRPGGLLLVNEITCGSLFTHMTFGLLEGWWRYEDAERRTGDSPALSSTSWLTLLSEVGFSVGRLPAVSAAELGQQVFVAQVKDIERAYEKSNGEEISQAKNAVKTTSEIETTTDHSNELKENTVAKIKKLIANLAKVSDSEIKIKATLESYGIDSIMIMEMTDELCKGIPDIDSTLLFESQTIETLVDTLIVQNTQSLKRWLNIDVVSGHAFSGEMLAANTGSQYAGDGLIDKTTRKIKDLVAGLVKVDSCEISEDHMLEKYGIDSIVIMEMTDVLAKGIPGIDHTLLFETQTIKALVDTLVKNNREDLLGWVGFDQRSASIGETALSRPERIDIKNQAISKLKDLVASLVKIENHAIDPDVVLEKYGIDSIVIMELTDELKKVLPDIDSTLLFETRTITALVETLMDRHYSGLQGWLGESVTHNVATSLNTPLQDNSSHVGVNSPEESLGTPRKIQESVDSDVAIIGLSGRFPESDNYVEFWENLKEGKNCIAPVPDGRWENSTGDKKYPDWGGFIANVDAFDADFFGIASTDIEQMDPQERLFLEQAYACVEDAGYTPVALSKNKHVGVFVGVMNSFYKKGAKNWSIANRVSYALDLHGPSVAIDSACSSSLTSIHMAIESLQSETCEVAIAGGVNLIVDHEQLTNLANEGMLSAGNKCRSYGENADGFVDSEGCGAVVLKPLSQAVADGDHVYGVIKGSMINAGGRTNGYTVPNPNSQADVVRRAIKRANIHPRTISYVEGHGTGTAMGDAVELAGLNKVFMADTSDKQFCAIGSVKSNIGHNESASGIAALTKVLMQMKHKMLVASLHAEKTNTYIDFSSGAFKVQQKNASWQRPVLNFNGAEEEFPLRAGISSYGAGGANAHIVVEEFHPIEETAVFDSPVAVILSAKNDEALRAKAYQLFAWLDKSNFVEKDLLSLAYTLQVGREGMSHRAAFVVSSIQSLKDKLNAYLQNVVEGGVYSGSVGSDKTIEMIAADEDMVMTIDLWLKKKKFDKLLDLWCKGLDLDWQKLYQLQRPRRISLPTYPFSKSSRFWQVTSSQTVQRDVIVVDTTQKNIPQLQQQVQAKQVYEAPVTDTEKKLCQLWQSLLTHQPIGLQDSFFSLGGNSLLALQMISRVRVQFRVEYPVVELLQSPVLQEMAQKIDELQASGDGSELSVIEVADRSQVIPLGYAQERLWFVHEYMEDQRTSYNITTAVHFQGERFSIDAMCGAFNDLVARHEALRTSFKVLTQGGEPQQVIQEGMVLDIPVLDVSEDEIQGKIDENTHYVFDLVNGPLITVTILRISPEYYVLITNIHHIISDGWSQGVVIEDLQALYEARLRGESAQLPALNIHYGDYAVWQREQNLDAHLSYWKESLDGYEDGLNMPYDYPRTAGRAWRAAMIQYSYPESLARKLATYSQSQQSTLFMTLLASLAVIMGRYTGREDLSIGTTVAGRDQIELESLIGFFINILPIRLDLSGNPSLEQVLQRTRQMVLGGFDHQALPFEHLLNELRMQRDSSQIPLVPVMLRHQNFPMSEIVEWSDGVHVKRTELGGDRTTPSELDWQFFGDGSYLEVSLEYAADLFSEATVRRFIKHHQQVLEQLVSTPQARLLDCAVLTRHESKLFSRFNDTSRMMSRDTSLIDLFEQQVARQPEAIACISVSELGSDERQMRFAEVNARANQLAAQLLAAGVVNEMPVGIFSDRSQELLIGLLAVFKAGGCYVPMDPAYPKDYLEQIIDDVTPGLILCKAEQQAKLPAVPQVHPWLDLDNPEVNAQPGDIDIHQPLAAQQLACVMYTSGSTGKPKGVMVPHHQILNWLHASWERTPFAATDVVLQKTPIAFAVSVKELLSGLLAGAAQVMVADQLVKDAVALKQIIARWQVSRLFLVPSHLASLLDDTRELQSLNCIVTAGEALTQSIRDQVLESLPEVTLWNNYGCTEMNDVSYYEVSATHASVDENAFVPIGYPIHNTQVYVLDEHLRQVPIGVMGELYVDSVGMARGYWQQPGLTAERFIANPYSSRPGARMYKTGDMVRYLADGSLEYLGRQDFEIKVRGHRIDVRQVESALNGHASVAQAVVSSWPPTTQNAQLVAYVVASQGVVDLDQLRTHLSEKLPTYMQPSLYTVLESLPKLPNGKLDRKGLPAPDTSENGEEYVAPRNETEVSLAAIFSEILHIEKVGVRDNFFNLGGHSLLATQLISRVHQELSVDIPLSVLFGNPEVSSLAEYIEMLDGEVEHKAIVSVTSDSSLPLTFAQERMWFLHNFVEGAPYNTPGMALLKGEVNVEALTESFRMVIERHRVLRSNFIDEEQSILQHVGSAERFEMPVIPVESKAQLDEILAVETVRPFDLEKDLLIRAALYKLDETTHYMSVVIHHIVFDGWSSSVLLQEVSKSYSALVKGGQNPLLPMAIQYSDYAHWERELFEGDAFAKKLPYWEQQLKDAEALVLPTTYERPPFQNFDGAIVDFCLDQALVQKIKSLCSETGSTAYMVILAAFSIVLSRYSGQKDICIGSPIANRHHAELHDLIGLFVNTLVMRVRLGESPSFAELLCDIKRTTLDAYEHQDVPFEKIVDHFNIERDTARSPFIQVMFNYQNTPNTDLVLEGLDVTPVMAHNGTAKFEITIDLTETSHGISGFIEYATSLFSEGYIQSLMTHLTVLLESVCKKPNTSIDQLSLLTQAERDLFLDRSIPETLTEDAATVLDLYEQFVHVTPSQVAIGGDVPMCYAELGEKVDRVASYLVSQGVKKDTLVALHVKHSADLLIGALGILKAGGAYVAIDSDTAPDQVYHILFESELEVILTSSDVVDNLPVDEQKVLFIDKVLSGKTPLAVEDKASLPTVSAESLANVSYSVGNSGDVVGVSVSHKALSARLQSHQRLSDLSSEDRFLLKTSGMQEMAVLEMFQWMVCGGELHIINQDWDSVEDLAEQVSKGGITILYLPISSLSDLCLYLSCNESAAEQFRSLRMLFCCGTGVSEDVMRRTKDQLEKSGLQVRLIALYGGKEVSSGLCSYDVSDADTYQKNTEIIGKPHDNANCYVRLENGDLAPVGIPGELYVSADQMASGYYNNAALNQSRFMANPFFEGKVLYRTGDLVRWLSNGALEHIGRVDDNDYLRDRRINLRLIEAYLREVNTVQDAVVTYRADDTGQYKIIAYIVNQRETHQGNTMQVFPAPGDTRKKQLASSIADTLEGKLTDYMLPAAYVFLERLPLAADGSVNKAALPAPEDGVTDNAEYIEPRTPTEKCLAIIWQEILGVAQVGLLDSFFNLGGHSLLAIQLVSGVRRDLKVDLPITQIFESPVLESMAQKIDELQASGDGSELSVIEVADRSQVIPLGYAQERLWFVHEYMEDQRTSYNITTAVHFQGERFSIDAMCGAFNDLVARHEALRTSFKVLTQGGEPQQVIQEGMVLDIPVLDVSEDEIQGKIDENTHYVFDLVNGPLITVTILRISPEYYVLITNIHHIISDGWSQGVVIEDLQALYEARLRGESAQLPALNIHYGDYAVWQREQNLDAHLSYWKESLDGYEDGLNMPYDYPRTAGRAWRAAMIQYSYPESLARKLATYSQSQQSTLFMTLLASLAVIMGRYTGREDLSIGTTVAGRDQIELESLIGFFINILPIRLDLSGNPSLEQVLQRTRQMVLGGFDHQALPFEHLLNELRMQRDSSQIPLVPVMLRHQNFPMSEIVEWSDGVHVKRTELGGDRTTPSELDWQFFGDGSYLEVSLEYAADLFSEATVRRFIKHHQQVLEQLVSTPQARLLDCAVLTRHESKLFSRFNDTSRMMSRDTSLIDLFEQQVARQPEAIACISVSELGSDERQMRFAEVNARANQLAAQLLAAGVVNEMPVGIFSDRSQELLIGLLAVFKAGGCYVPMDPAYPKDYLEQIIDDVTPGLILCKAEQQAKLPAVPQVHPWLDLDNPEVNAQPGDIDIHQPLAAQQLACVMYTSGSTGKPKGVMVPHHQILNWLHASWERTPFAATDVVLQKTPIAFAVSVKELLSGLLAGAAQVMVADQLVKDAVALKQIIARWQVSRLFLVPSHLASLLDDTRELQSLNCIVTAGEALTQSIRDQVLESLPEVTLWNNYGCTEMNDVSYYEVSATHASVDENAFVPIGYPIHNTQVYVLDEHLRQVPIGVMGELYVDSVGMARGYWQQPGLTAERFIANPYSSRPGARMYKTGDMVRYLADGSLEYLGRQDFEIKVRGHRIDVRQVESALNGHASVAQAVVSSWPPTTQNAQLVAYVVASQGVVDLDQLRTHLSEKLPTYMQPSLYTVLESLPKLPNGKLDRKGLPAPDTSENGEEYVAPRNETEVSLAAIFSEILHIEKVGVRDNFFNLGGHSLLATQLISRTRQVFSVELPMRDIFEFPELEQMAVCIEQAQKEGGGYTVADIVPVSRDQMIPLSYLQERLWFVHEHMPEQRTSYNGTIGIRLLGSLSLDALIKAFEALIQRHETLRTIFRNNPKTNQPEQIIKETGKLDVKVFDGDESDVFRMMDELASNIYDLFNGPLILLRILKLDTNEHVLLIGMHHIIYDAWSQYNVMSRDVRALYNEQMTGEKANLPNLPIQYADYAIWQKSNDLSKHLDYWMEELDGYKEGLELPYDGPRTKSRDWHAATYTYDYPEALIKEFDRFIREHQATLFMGLLASFSLLISRYTGRQDICIGTTSGGRNQVELEDLVGFFINILPLRIDLSGDPSIREYMERVKRLVLNGFEHQALPFEHLLNAMQNTRDSSQIPLVPIVLRHQNFPTALSDKWNDELDMEIIERDERSTPNEMDLQFFGDGSSLQVVVEYAEELFSENTISRMIKHHQQVMEFLIATSKQQPEEALEECAD</sequence>
<dbReference type="GO" id="GO:0004315">
    <property type="term" value="F:3-oxoacyl-[acyl-carrier-protein] synthase activity"/>
    <property type="evidence" value="ECO:0007669"/>
    <property type="project" value="InterPro"/>
</dbReference>
<dbReference type="InterPro" id="IPR013968">
    <property type="entry name" value="PKS_KR"/>
</dbReference>
<dbReference type="Pfam" id="PF13193">
    <property type="entry name" value="AMP-binding_C"/>
    <property type="match status" value="2"/>
</dbReference>
<dbReference type="UniPathway" id="UPA00094"/>
<feature type="domain" description="Carrier" evidence="10">
    <location>
        <begin position="2480"/>
        <end position="2553"/>
    </location>
</feature>
<dbReference type="SUPFAM" id="SSF56801">
    <property type="entry name" value="Acetyl-CoA synthetase-like"/>
    <property type="match status" value="4"/>
</dbReference>
<feature type="active site" description="Proton donor; for dehydratase activity" evidence="9">
    <location>
        <position position="1485"/>
    </location>
</feature>
<protein>
    <submittedName>
        <fullName evidence="13">Amino acid adenylation domain-containing protein</fullName>
    </submittedName>
</protein>
<dbReference type="PANTHER" id="PTHR45527">
    <property type="entry name" value="NONRIBOSOMAL PEPTIDE SYNTHETASE"/>
    <property type="match status" value="1"/>
</dbReference>
<dbReference type="InterPro" id="IPR020807">
    <property type="entry name" value="PKS_DH"/>
</dbReference>
<evidence type="ECO:0000256" key="9">
    <source>
        <dbReference type="PROSITE-ProRule" id="PRU01363"/>
    </source>
</evidence>
<dbReference type="GO" id="GO:0005737">
    <property type="term" value="C:cytoplasm"/>
    <property type="evidence" value="ECO:0007669"/>
    <property type="project" value="TreeGrafter"/>
</dbReference>
<evidence type="ECO:0000313" key="14">
    <source>
        <dbReference type="Proteomes" id="UP000569732"/>
    </source>
</evidence>
<dbReference type="SMART" id="SM00822">
    <property type="entry name" value="PKS_KR"/>
    <property type="match status" value="1"/>
</dbReference>
<dbReference type="InterPro" id="IPR054514">
    <property type="entry name" value="RhiE-like_linker"/>
</dbReference>
<keyword evidence="6" id="KW-0597">Phosphoprotein</keyword>
<dbReference type="InterPro" id="IPR009081">
    <property type="entry name" value="PP-bd_ACP"/>
</dbReference>
<feature type="region of interest" description="N-terminal hotdog fold" evidence="9">
    <location>
        <begin position="1284"/>
        <end position="1405"/>
    </location>
</feature>
<dbReference type="InterPro" id="IPR032821">
    <property type="entry name" value="PKS_assoc"/>
</dbReference>
<dbReference type="Pfam" id="PF08242">
    <property type="entry name" value="Methyltransf_12"/>
    <property type="match status" value="1"/>
</dbReference>
<dbReference type="Gene3D" id="1.10.1240.100">
    <property type="match status" value="2"/>
</dbReference>
<evidence type="ECO:0000259" key="11">
    <source>
        <dbReference type="PROSITE" id="PS52004"/>
    </source>
</evidence>
<dbReference type="InterPro" id="IPR036291">
    <property type="entry name" value="NAD(P)-bd_dom_sf"/>
</dbReference>
<evidence type="ECO:0000259" key="10">
    <source>
        <dbReference type="PROSITE" id="PS50075"/>
    </source>
</evidence>
<dbReference type="SMART" id="SM00826">
    <property type="entry name" value="PKS_DH"/>
    <property type="match status" value="1"/>
</dbReference>
<feature type="domain" description="Ketosynthase family 3 (KS3)" evidence="11">
    <location>
        <begin position="680"/>
        <end position="1112"/>
    </location>
</feature>
<dbReference type="Gene3D" id="2.30.38.10">
    <property type="entry name" value="Luciferase, Domain 3"/>
    <property type="match status" value="2"/>
</dbReference>
<dbReference type="Gene3D" id="3.30.559.30">
    <property type="entry name" value="Nonribosomal peptide synthetase, condensation domain"/>
    <property type="match status" value="4"/>
</dbReference>
<dbReference type="SMART" id="SM00823">
    <property type="entry name" value="PKS_PP"/>
    <property type="match status" value="8"/>
</dbReference>
<dbReference type="InterPro" id="IPR020845">
    <property type="entry name" value="AMP-binding_CS"/>
</dbReference>
<dbReference type="Pfam" id="PF08659">
    <property type="entry name" value="KR"/>
    <property type="match status" value="1"/>
</dbReference>
<dbReference type="Pfam" id="PF00550">
    <property type="entry name" value="PP-binding"/>
    <property type="match status" value="8"/>
</dbReference>
<dbReference type="NCBIfam" id="NF003417">
    <property type="entry name" value="PRK04813.1"/>
    <property type="match status" value="4"/>
</dbReference>
<dbReference type="FunFam" id="2.30.38.10:FF:000001">
    <property type="entry name" value="Non-ribosomal peptide synthetase PvdI"/>
    <property type="match status" value="2"/>
</dbReference>
<evidence type="ECO:0000256" key="3">
    <source>
        <dbReference type="ARBA" id="ARBA00005194"/>
    </source>
</evidence>
<feature type="domain" description="Ketosynthase family 3 (KS3)" evidence="11">
    <location>
        <begin position="2820"/>
        <end position="3231"/>
    </location>
</feature>
<dbReference type="Pfam" id="PF00109">
    <property type="entry name" value="ketoacyl-synt"/>
    <property type="match status" value="2"/>
</dbReference>
<gene>
    <name evidence="13" type="ORF">H0A36_24325</name>
</gene>
<dbReference type="InterPro" id="IPR049900">
    <property type="entry name" value="PKS_mFAS_DH"/>
</dbReference>
<feature type="domain" description="Carrier" evidence="10">
    <location>
        <begin position="4497"/>
        <end position="4572"/>
    </location>
</feature>
<dbReference type="GO" id="GO:0006633">
    <property type="term" value="P:fatty acid biosynthetic process"/>
    <property type="evidence" value="ECO:0007669"/>
    <property type="project" value="UniProtKB-UniPathway"/>
</dbReference>
<dbReference type="InterPro" id="IPR029063">
    <property type="entry name" value="SAM-dependent_MTases_sf"/>
</dbReference>
<dbReference type="Pfam" id="PF02801">
    <property type="entry name" value="Ketoacyl-synt_C"/>
    <property type="match status" value="2"/>
</dbReference>
<feature type="active site" description="Proton acceptor; for dehydratase activity" evidence="9">
    <location>
        <position position="1313"/>
    </location>
</feature>
<dbReference type="InterPro" id="IPR049551">
    <property type="entry name" value="PKS_DH_C"/>
</dbReference>
<dbReference type="InterPro" id="IPR010071">
    <property type="entry name" value="AA_adenyl_dom"/>
</dbReference>
<dbReference type="SMART" id="SM00825">
    <property type="entry name" value="PKS_KS"/>
    <property type="match status" value="2"/>
</dbReference>
<dbReference type="GO" id="GO:0009403">
    <property type="term" value="P:toxin biosynthetic process"/>
    <property type="evidence" value="ECO:0007669"/>
    <property type="project" value="UniProtKB-ARBA"/>
</dbReference>
<dbReference type="RefSeq" id="WP_180571150.1">
    <property type="nucleotide sequence ID" value="NZ_JACCKB010000063.1"/>
</dbReference>
<keyword evidence="14" id="KW-1185">Reference proteome</keyword>
<dbReference type="InterPro" id="IPR049552">
    <property type="entry name" value="PKS_DH_N"/>
</dbReference>
<organism evidence="13 14">
    <name type="scientific">Spartinivicinus marinus</name>
    <dbReference type="NCBI Taxonomy" id="2994442"/>
    <lineage>
        <taxon>Bacteria</taxon>
        <taxon>Pseudomonadati</taxon>
        <taxon>Pseudomonadota</taxon>
        <taxon>Gammaproteobacteria</taxon>
        <taxon>Oceanospirillales</taxon>
        <taxon>Zooshikellaceae</taxon>
        <taxon>Spartinivicinus</taxon>
    </lineage>
</organism>
<dbReference type="Gene3D" id="3.10.129.110">
    <property type="entry name" value="Polyketide synthase dehydratase"/>
    <property type="match status" value="1"/>
</dbReference>
<dbReference type="PROSITE" id="PS50075">
    <property type="entry name" value="CARRIER"/>
    <property type="match status" value="7"/>
</dbReference>
<reference evidence="13 14" key="1">
    <citation type="submission" date="2020-07" db="EMBL/GenBank/DDBJ databases">
        <title>Endozoicomonas sp. nov., isolated from sediment.</title>
        <authorList>
            <person name="Gu T."/>
        </authorList>
    </citation>
    <scope>NUCLEOTIDE SEQUENCE [LARGE SCALE GENOMIC DNA]</scope>
    <source>
        <strain evidence="13 14">SM1973</strain>
    </source>
</reference>
<dbReference type="PROSITE" id="PS52004">
    <property type="entry name" value="KS3_2"/>
    <property type="match status" value="2"/>
</dbReference>
<dbReference type="PROSITE" id="PS00012">
    <property type="entry name" value="PHOSPHOPANTETHEINE"/>
    <property type="match status" value="3"/>
</dbReference>
<dbReference type="InterPro" id="IPR014030">
    <property type="entry name" value="Ketoacyl_synth_N"/>
</dbReference>
<keyword evidence="7" id="KW-0808">Transferase</keyword>
<accession>A0A853IGM9</accession>
<dbReference type="InterPro" id="IPR036736">
    <property type="entry name" value="ACP-like_sf"/>
</dbReference>
<dbReference type="Gene3D" id="3.40.50.12780">
    <property type="entry name" value="N-terminal domain of ligase-like"/>
    <property type="match status" value="2"/>
</dbReference>
<dbReference type="SUPFAM" id="SSF51735">
    <property type="entry name" value="NAD(P)-binding Rossmann-fold domains"/>
    <property type="match status" value="2"/>
</dbReference>
<dbReference type="CDD" id="cd05930">
    <property type="entry name" value="A_NRPS"/>
    <property type="match status" value="2"/>
</dbReference>
<evidence type="ECO:0000313" key="13">
    <source>
        <dbReference type="EMBL" id="NYZ69151.1"/>
    </source>
</evidence>
<dbReference type="InterPro" id="IPR042104">
    <property type="entry name" value="PKS_dehydratase_sf"/>
</dbReference>
<dbReference type="InterPro" id="IPR014031">
    <property type="entry name" value="Ketoacyl_synth_C"/>
</dbReference>
<dbReference type="NCBIfam" id="TIGR01733">
    <property type="entry name" value="AA-adenyl-dom"/>
    <property type="match status" value="2"/>
</dbReference>
<dbReference type="InterPro" id="IPR045851">
    <property type="entry name" value="AMP-bd_C_sf"/>
</dbReference>
<dbReference type="InterPro" id="IPR023213">
    <property type="entry name" value="CAT-like_dom_sf"/>
</dbReference>
<feature type="domain" description="PKS/mFAS DH" evidence="12">
    <location>
        <begin position="1284"/>
        <end position="1570"/>
    </location>
</feature>
<dbReference type="Gene3D" id="3.40.50.720">
    <property type="entry name" value="NAD(P)-binding Rossmann-like Domain"/>
    <property type="match status" value="1"/>
</dbReference>
<dbReference type="Pfam" id="PF14765">
    <property type="entry name" value="PS-DH"/>
    <property type="match status" value="1"/>
</dbReference>
<evidence type="ECO:0000256" key="1">
    <source>
        <dbReference type="ARBA" id="ARBA00001957"/>
    </source>
</evidence>
<evidence type="ECO:0000256" key="8">
    <source>
        <dbReference type="ARBA" id="ARBA00022737"/>
    </source>
</evidence>
<comment type="pathway">
    <text evidence="3">Lipid metabolism; fatty acid biosynthesis.</text>
</comment>
<dbReference type="Gene3D" id="3.30.559.10">
    <property type="entry name" value="Chloramphenicol acetyltransferase-like domain"/>
    <property type="match status" value="4"/>
</dbReference>
<dbReference type="InterPro" id="IPR020806">
    <property type="entry name" value="PKS_PP-bd"/>
</dbReference>
<feature type="domain" description="Carrier" evidence="10">
    <location>
        <begin position="2693"/>
        <end position="2769"/>
    </location>
</feature>
<dbReference type="SUPFAM" id="SSF52777">
    <property type="entry name" value="CoA-dependent acyltransferases"/>
    <property type="match status" value="8"/>
</dbReference>
<evidence type="ECO:0000256" key="5">
    <source>
        <dbReference type="ARBA" id="ARBA00022450"/>
    </source>
</evidence>
<dbReference type="PROSITE" id="PS00606">
    <property type="entry name" value="KS3_1"/>
    <property type="match status" value="2"/>
</dbReference>
<dbReference type="FunFam" id="1.10.1200.10:FF:000005">
    <property type="entry name" value="Nonribosomal peptide synthetase 1"/>
    <property type="match status" value="4"/>
</dbReference>
<dbReference type="EMBL" id="JACCKB010000063">
    <property type="protein sequence ID" value="NYZ69151.1"/>
    <property type="molecule type" value="Genomic_DNA"/>
</dbReference>
<evidence type="ECO:0000259" key="12">
    <source>
        <dbReference type="PROSITE" id="PS52019"/>
    </source>
</evidence>
<dbReference type="Gene3D" id="3.40.47.10">
    <property type="match status" value="2"/>
</dbReference>
<comment type="similarity">
    <text evidence="4">Belongs to the short-chain dehydrogenases/reductases (SDR) family.</text>
</comment>
<evidence type="ECO:0000256" key="7">
    <source>
        <dbReference type="ARBA" id="ARBA00022679"/>
    </source>
</evidence>
<dbReference type="InterPro" id="IPR001242">
    <property type="entry name" value="Condensation_dom"/>
</dbReference>
<dbReference type="PROSITE" id="PS00455">
    <property type="entry name" value="AMP_BINDING"/>
    <property type="match status" value="2"/>
</dbReference>